<comment type="caution">
    <text evidence="4">The sequence shown here is derived from an EMBL/GenBank/DDBJ whole genome shotgun (WGS) entry which is preliminary data.</text>
</comment>
<dbReference type="GO" id="GO:0015935">
    <property type="term" value="C:small ribosomal subunit"/>
    <property type="evidence" value="ECO:0007669"/>
    <property type="project" value="InterPro"/>
</dbReference>
<dbReference type="NCBIfam" id="TIGR00981">
    <property type="entry name" value="rpsL_bact"/>
    <property type="match status" value="1"/>
</dbReference>
<evidence type="ECO:0000313" key="5">
    <source>
        <dbReference type="Proteomes" id="UP001157974"/>
    </source>
</evidence>
<dbReference type="Pfam" id="PF00164">
    <property type="entry name" value="Ribosom_S12_S23"/>
    <property type="match status" value="1"/>
</dbReference>
<evidence type="ECO:0000256" key="2">
    <source>
        <dbReference type="ARBA" id="ARBA00022980"/>
    </source>
</evidence>
<gene>
    <name evidence="4" type="ORF">NDN08_002428</name>
</gene>
<protein>
    <recommendedName>
        <fullName evidence="6">Ribosomal protein S12</fullName>
    </recommendedName>
</protein>
<evidence type="ECO:0000256" key="3">
    <source>
        <dbReference type="ARBA" id="ARBA00023274"/>
    </source>
</evidence>
<keyword evidence="2" id="KW-0689">Ribosomal protein</keyword>
<reference evidence="4 5" key="1">
    <citation type="journal article" date="2023" name="Nat. Commun.">
        <title>Origin of minicircular mitochondrial genomes in red algae.</title>
        <authorList>
            <person name="Lee Y."/>
            <person name="Cho C.H."/>
            <person name="Lee Y.M."/>
            <person name="Park S.I."/>
            <person name="Yang J.H."/>
            <person name="West J.A."/>
            <person name="Bhattacharya D."/>
            <person name="Yoon H.S."/>
        </authorList>
    </citation>
    <scope>NUCLEOTIDE SEQUENCE [LARGE SCALE GENOMIC DNA]</scope>
    <source>
        <strain evidence="4 5">CCMP1338</strain>
        <tissue evidence="4">Whole cell</tissue>
    </source>
</reference>
<dbReference type="PROSITE" id="PS00055">
    <property type="entry name" value="RIBOSOMAL_S12"/>
    <property type="match status" value="1"/>
</dbReference>
<dbReference type="GO" id="GO:0003735">
    <property type="term" value="F:structural constituent of ribosome"/>
    <property type="evidence" value="ECO:0007669"/>
    <property type="project" value="InterPro"/>
</dbReference>
<dbReference type="Proteomes" id="UP001157974">
    <property type="component" value="Unassembled WGS sequence"/>
</dbReference>
<evidence type="ECO:0000313" key="4">
    <source>
        <dbReference type="EMBL" id="KAJ8905927.1"/>
    </source>
</evidence>
<dbReference type="Gene3D" id="2.40.50.140">
    <property type="entry name" value="Nucleic acid-binding proteins"/>
    <property type="match status" value="1"/>
</dbReference>
<evidence type="ECO:0000256" key="1">
    <source>
        <dbReference type="ARBA" id="ARBA00005657"/>
    </source>
</evidence>
<dbReference type="InterPro" id="IPR012340">
    <property type="entry name" value="NA-bd_OB-fold"/>
</dbReference>
<dbReference type="InterPro" id="IPR005679">
    <property type="entry name" value="Ribosomal_uS12_bac"/>
</dbReference>
<dbReference type="PRINTS" id="PR01034">
    <property type="entry name" value="RIBOSOMALS12"/>
</dbReference>
<name>A0AAV8UX93_9RHOD</name>
<dbReference type="GO" id="GO:0006412">
    <property type="term" value="P:translation"/>
    <property type="evidence" value="ECO:0007669"/>
    <property type="project" value="InterPro"/>
</dbReference>
<dbReference type="AlphaFoldDB" id="A0AAV8UX93"/>
<dbReference type="CDD" id="cd03368">
    <property type="entry name" value="Ribosomal_S12"/>
    <property type="match status" value="1"/>
</dbReference>
<comment type="similarity">
    <text evidence="1">Belongs to the universal ribosomal protein uS12 family.</text>
</comment>
<dbReference type="InterPro" id="IPR006032">
    <property type="entry name" value="Ribosomal_uS12"/>
</dbReference>
<proteinExistence type="inferred from homology"/>
<keyword evidence="3" id="KW-0687">Ribonucleoprotein</keyword>
<organism evidence="4 5">
    <name type="scientific">Rhodosorus marinus</name>
    <dbReference type="NCBI Taxonomy" id="101924"/>
    <lineage>
        <taxon>Eukaryota</taxon>
        <taxon>Rhodophyta</taxon>
        <taxon>Stylonematophyceae</taxon>
        <taxon>Stylonematales</taxon>
        <taxon>Stylonemataceae</taxon>
        <taxon>Rhodosorus</taxon>
    </lineage>
</organism>
<keyword evidence="5" id="KW-1185">Reference proteome</keyword>
<dbReference type="SUPFAM" id="SSF50249">
    <property type="entry name" value="Nucleic acid-binding proteins"/>
    <property type="match status" value="1"/>
</dbReference>
<dbReference type="PANTHER" id="PTHR11652">
    <property type="entry name" value="30S RIBOSOMAL PROTEIN S12 FAMILY MEMBER"/>
    <property type="match status" value="1"/>
</dbReference>
<dbReference type="EMBL" id="JAMWBK010000004">
    <property type="protein sequence ID" value="KAJ8905927.1"/>
    <property type="molecule type" value="Genomic_DNA"/>
</dbReference>
<evidence type="ECO:0008006" key="6">
    <source>
        <dbReference type="Google" id="ProtNLM"/>
    </source>
</evidence>
<accession>A0AAV8UX93</accession>
<sequence length="203" mass="22929">MISLFQSAFRQAIRPMPVSVPTRSLSGFRVSLVGGLRTTNMSGCFSDPVGAKRNHRYKKSKWGPHGPGPYLRRNRPSIHQLAKPMPKPYRNKWRRGKIWLSGAFKGAPHKKGVVTKVYIKNPKKPNSANRKVCNVTLSNKEKIRCVIPGIGHNLFEHSSVLIRGGRCRDLIGFHYKVVRGKYDCKPVIGRKSSRSKYGVKKPK</sequence>